<proteinExistence type="predicted"/>
<accession>A0A699JMG2</accession>
<gene>
    <name evidence="1" type="ORF">Tci_615385</name>
</gene>
<sequence>MQIPEPDDKRYQCNLAQHSSLRLGTLKGCLCVFRHELLPNELWVMKEYNEKPSWEIYGCEREMDGIVHSLRLMKHYIPNKNPLCLDTWFGRIRMFLEACSYVESLVSPHFRKRPKRKRHETSPKFGLTIQELEDKNDSNLHKWEIEHRGVCSPTVRIIAFQAIDPGSTPGKRICFLF</sequence>
<organism evidence="1">
    <name type="scientific">Tanacetum cinerariifolium</name>
    <name type="common">Dalmatian daisy</name>
    <name type="synonym">Chrysanthemum cinerariifolium</name>
    <dbReference type="NCBI Taxonomy" id="118510"/>
    <lineage>
        <taxon>Eukaryota</taxon>
        <taxon>Viridiplantae</taxon>
        <taxon>Streptophyta</taxon>
        <taxon>Embryophyta</taxon>
        <taxon>Tracheophyta</taxon>
        <taxon>Spermatophyta</taxon>
        <taxon>Magnoliopsida</taxon>
        <taxon>eudicotyledons</taxon>
        <taxon>Gunneridae</taxon>
        <taxon>Pentapetalae</taxon>
        <taxon>asterids</taxon>
        <taxon>campanulids</taxon>
        <taxon>Asterales</taxon>
        <taxon>Asteraceae</taxon>
        <taxon>Asteroideae</taxon>
        <taxon>Anthemideae</taxon>
        <taxon>Anthemidinae</taxon>
        <taxon>Tanacetum</taxon>
    </lineage>
</organism>
<reference evidence="1" key="1">
    <citation type="journal article" date="2019" name="Sci. Rep.">
        <title>Draft genome of Tanacetum cinerariifolium, the natural source of mosquito coil.</title>
        <authorList>
            <person name="Yamashiro T."/>
            <person name="Shiraishi A."/>
            <person name="Satake H."/>
            <person name="Nakayama K."/>
        </authorList>
    </citation>
    <scope>NUCLEOTIDE SEQUENCE</scope>
</reference>
<dbReference type="AlphaFoldDB" id="A0A699JMG2"/>
<comment type="caution">
    <text evidence="1">The sequence shown here is derived from an EMBL/GenBank/DDBJ whole genome shotgun (WGS) entry which is preliminary data.</text>
</comment>
<evidence type="ECO:0000313" key="1">
    <source>
        <dbReference type="EMBL" id="GFA43413.1"/>
    </source>
</evidence>
<protein>
    <submittedName>
        <fullName evidence="1">Uncharacterized protein</fullName>
    </submittedName>
</protein>
<name>A0A699JMG2_TANCI</name>
<dbReference type="EMBL" id="BKCJ010423318">
    <property type="protein sequence ID" value="GFA43413.1"/>
    <property type="molecule type" value="Genomic_DNA"/>
</dbReference>